<reference evidence="4 5" key="1">
    <citation type="journal article" date="2018" name="Nat. Biotechnol.">
        <title>A standardized bacterial taxonomy based on genome phylogeny substantially revises the tree of life.</title>
        <authorList>
            <person name="Parks D.H."/>
            <person name="Chuvochina M."/>
            <person name="Waite D.W."/>
            <person name="Rinke C."/>
            <person name="Skarshewski A."/>
            <person name="Chaumeil P.A."/>
            <person name="Hugenholtz P."/>
        </authorList>
    </citation>
    <scope>NUCLEOTIDE SEQUENCE [LARGE SCALE GENOMIC DNA]</scope>
    <source>
        <strain evidence="2">UBA8707</strain>
        <strain evidence="3">UBA9881</strain>
    </source>
</reference>
<feature type="compositionally biased region" description="Basic and acidic residues" evidence="1">
    <location>
        <begin position="124"/>
        <end position="155"/>
    </location>
</feature>
<organism evidence="2 5">
    <name type="scientific">Thalassospira lucentensis</name>
    <dbReference type="NCBI Taxonomy" id="168935"/>
    <lineage>
        <taxon>Bacteria</taxon>
        <taxon>Pseudomonadati</taxon>
        <taxon>Pseudomonadota</taxon>
        <taxon>Alphaproteobacteria</taxon>
        <taxon>Rhodospirillales</taxon>
        <taxon>Thalassospiraceae</taxon>
        <taxon>Thalassospira</taxon>
    </lineage>
</organism>
<dbReference type="EMBL" id="DOOG01000015">
    <property type="protein sequence ID" value="HBU96566.1"/>
    <property type="molecule type" value="Genomic_DNA"/>
</dbReference>
<dbReference type="Proteomes" id="UP000264753">
    <property type="component" value="Unassembled WGS sequence"/>
</dbReference>
<dbReference type="EMBL" id="DPOP01000016">
    <property type="protein sequence ID" value="HCW65890.1"/>
    <property type="molecule type" value="Genomic_DNA"/>
</dbReference>
<feature type="compositionally biased region" description="Polar residues" evidence="1">
    <location>
        <begin position="169"/>
        <end position="178"/>
    </location>
</feature>
<dbReference type="RefSeq" id="WP_276650920.1">
    <property type="nucleotide sequence ID" value="NZ_DOOG01000015.1"/>
</dbReference>
<evidence type="ECO:0000313" key="2">
    <source>
        <dbReference type="EMBL" id="HBU96566.1"/>
    </source>
</evidence>
<proteinExistence type="predicted"/>
<evidence type="ECO:0000256" key="1">
    <source>
        <dbReference type="SAM" id="MobiDB-lite"/>
    </source>
</evidence>
<evidence type="ECO:0000313" key="5">
    <source>
        <dbReference type="Proteomes" id="UP000264753"/>
    </source>
</evidence>
<gene>
    <name evidence="2" type="ORF">DEF21_01510</name>
    <name evidence="3" type="ORF">DHR80_01500</name>
</gene>
<feature type="compositionally biased region" description="Polar residues" evidence="1">
    <location>
        <begin position="91"/>
        <end position="102"/>
    </location>
</feature>
<name>A0A358HMZ8_9PROT</name>
<dbReference type="AlphaFoldDB" id="A0A358HMZ8"/>
<feature type="region of interest" description="Disordered" evidence="1">
    <location>
        <begin position="90"/>
        <end position="178"/>
    </location>
</feature>
<accession>A0A358HMZ8</accession>
<comment type="caution">
    <text evidence="2">The sequence shown here is derived from an EMBL/GenBank/DDBJ whole genome shotgun (WGS) entry which is preliminary data.</text>
</comment>
<sequence>MNSLLGLGFGLPVKSANTEISKDGGNEGIGRYGAFSVTPQSSTSAQPTLSGTKFNDLSDSMQAVMLEMQAAGSGSASFADAMANVVEQGSDAKSNANGNGLNEASAKDGSGNLLGAPSPEDDFEKSLEEALKQPSKIDSKEQKADREQAKAEARQYSDNQIDAGLSDPDMQSSVAGLDSRVSTQVMASARQRSVNAMTESLAA</sequence>
<dbReference type="Proteomes" id="UP000264179">
    <property type="component" value="Unassembled WGS sequence"/>
</dbReference>
<protein>
    <submittedName>
        <fullName evidence="2">Uncharacterized protein</fullName>
    </submittedName>
</protein>
<evidence type="ECO:0000313" key="3">
    <source>
        <dbReference type="EMBL" id="HCW65890.1"/>
    </source>
</evidence>
<evidence type="ECO:0000313" key="4">
    <source>
        <dbReference type="Proteomes" id="UP000264179"/>
    </source>
</evidence>